<keyword evidence="3 4" id="KW-0687">Ribonucleoprotein</keyword>
<comment type="similarity">
    <text evidence="1 4">Belongs to the universal ribosomal protein uL15 family.</text>
</comment>
<dbReference type="GO" id="GO:0019843">
    <property type="term" value="F:rRNA binding"/>
    <property type="evidence" value="ECO:0007669"/>
    <property type="project" value="UniProtKB-UniRule"/>
</dbReference>
<protein>
    <recommendedName>
        <fullName evidence="4">Large ribosomal subunit protein uL15</fullName>
    </recommendedName>
</protein>
<dbReference type="GO" id="GO:0022625">
    <property type="term" value="C:cytosolic large ribosomal subunit"/>
    <property type="evidence" value="ECO:0007669"/>
    <property type="project" value="TreeGrafter"/>
</dbReference>
<dbReference type="PANTHER" id="PTHR12934">
    <property type="entry name" value="50S RIBOSOMAL PROTEIN L15"/>
    <property type="match status" value="1"/>
</dbReference>
<accession>A0A1G2CKI6</accession>
<feature type="domain" description="Large ribosomal subunit protein uL15/eL18" evidence="6">
    <location>
        <begin position="71"/>
        <end position="144"/>
    </location>
</feature>
<evidence type="ECO:0000259" key="6">
    <source>
        <dbReference type="Pfam" id="PF00828"/>
    </source>
</evidence>
<feature type="compositionally biased region" description="Basic residues" evidence="5">
    <location>
        <begin position="32"/>
        <end position="42"/>
    </location>
</feature>
<comment type="caution">
    <text evidence="7">The sequence shown here is derived from an EMBL/GenBank/DDBJ whole genome shotgun (WGS) entry which is preliminary data.</text>
</comment>
<dbReference type="InterPro" id="IPR021131">
    <property type="entry name" value="Ribosomal_uL15/eL18"/>
</dbReference>
<evidence type="ECO:0000313" key="8">
    <source>
        <dbReference type="Proteomes" id="UP000178348"/>
    </source>
</evidence>
<dbReference type="GO" id="GO:0006412">
    <property type="term" value="P:translation"/>
    <property type="evidence" value="ECO:0007669"/>
    <property type="project" value="UniProtKB-UniRule"/>
</dbReference>
<name>A0A1G2CKI6_9BACT</name>
<evidence type="ECO:0000256" key="5">
    <source>
        <dbReference type="SAM" id="MobiDB-lite"/>
    </source>
</evidence>
<feature type="region of interest" description="Disordered" evidence="5">
    <location>
        <begin position="1"/>
        <end position="42"/>
    </location>
</feature>
<dbReference type="InterPro" id="IPR036227">
    <property type="entry name" value="Ribosomal_uL15/eL18_sf"/>
</dbReference>
<evidence type="ECO:0000256" key="4">
    <source>
        <dbReference type="HAMAP-Rule" id="MF_01341"/>
    </source>
</evidence>
<dbReference type="EMBL" id="MHLB01000028">
    <property type="protein sequence ID" value="OGZ01914.1"/>
    <property type="molecule type" value="Genomic_DNA"/>
</dbReference>
<dbReference type="PANTHER" id="PTHR12934:SF11">
    <property type="entry name" value="LARGE RIBOSOMAL SUBUNIT PROTEIN UL15M"/>
    <property type="match status" value="1"/>
</dbReference>
<dbReference type="Pfam" id="PF00828">
    <property type="entry name" value="Ribosomal_L27A"/>
    <property type="match status" value="1"/>
</dbReference>
<dbReference type="HAMAP" id="MF_01341">
    <property type="entry name" value="Ribosomal_uL15"/>
    <property type="match status" value="1"/>
</dbReference>
<organism evidence="7 8">
    <name type="scientific">Candidatus Liptonbacteria bacterium RIFCSPLOWO2_01_FULL_53_13</name>
    <dbReference type="NCBI Taxonomy" id="1798651"/>
    <lineage>
        <taxon>Bacteria</taxon>
        <taxon>Candidatus Liptoniibacteriota</taxon>
    </lineage>
</organism>
<reference evidence="7 8" key="1">
    <citation type="journal article" date="2016" name="Nat. Commun.">
        <title>Thousands of microbial genomes shed light on interconnected biogeochemical processes in an aquifer system.</title>
        <authorList>
            <person name="Anantharaman K."/>
            <person name="Brown C.T."/>
            <person name="Hug L.A."/>
            <person name="Sharon I."/>
            <person name="Castelle C.J."/>
            <person name="Probst A.J."/>
            <person name="Thomas B.C."/>
            <person name="Singh A."/>
            <person name="Wilkins M.J."/>
            <person name="Karaoz U."/>
            <person name="Brodie E.L."/>
            <person name="Williams K.H."/>
            <person name="Hubbard S.S."/>
            <person name="Banfield J.F."/>
        </authorList>
    </citation>
    <scope>NUCLEOTIDE SEQUENCE [LARGE SCALE GENOMIC DNA]</scope>
</reference>
<evidence type="ECO:0000256" key="2">
    <source>
        <dbReference type="ARBA" id="ARBA00022980"/>
    </source>
</evidence>
<evidence type="ECO:0000313" key="7">
    <source>
        <dbReference type="EMBL" id="OGZ01914.1"/>
    </source>
</evidence>
<evidence type="ECO:0000256" key="1">
    <source>
        <dbReference type="ARBA" id="ARBA00007320"/>
    </source>
</evidence>
<feature type="compositionally biased region" description="Basic residues" evidence="5">
    <location>
        <begin position="11"/>
        <end position="22"/>
    </location>
</feature>
<dbReference type="AlphaFoldDB" id="A0A1G2CKI6"/>
<keyword evidence="2 4" id="KW-0689">Ribosomal protein</keyword>
<dbReference type="GO" id="GO:0003735">
    <property type="term" value="F:structural constituent of ribosome"/>
    <property type="evidence" value="ECO:0007669"/>
    <property type="project" value="InterPro"/>
</dbReference>
<dbReference type="Gene3D" id="3.100.10.10">
    <property type="match status" value="1"/>
</dbReference>
<keyword evidence="4" id="KW-0694">RNA-binding</keyword>
<comment type="function">
    <text evidence="4">Binds to the 23S rRNA.</text>
</comment>
<dbReference type="SUPFAM" id="SSF52080">
    <property type="entry name" value="Ribosomal proteins L15p and L18e"/>
    <property type="match status" value="1"/>
</dbReference>
<sequence length="146" mass="15799">MKLHELTSSGHKGKKRIGRGGKRGTTSGRGTKGQRSRAGRRIRPAFRDLLIRLPKRRGFRNKPKSDKPFVVQLGDLLRAVKKIGNGAHVVIDATFLRSAKLVPMKHRGEIKVLGKSEAGAAFVLKGIKASESVKAAIEKAGGTISK</sequence>
<dbReference type="InterPro" id="IPR005749">
    <property type="entry name" value="Ribosomal_uL15_bac-type"/>
</dbReference>
<dbReference type="Proteomes" id="UP000178348">
    <property type="component" value="Unassembled WGS sequence"/>
</dbReference>
<comment type="subunit">
    <text evidence="4">Part of the 50S ribosomal subunit.</text>
</comment>
<gene>
    <name evidence="4" type="primary">rplO</name>
    <name evidence="7" type="ORF">A2946_02660</name>
</gene>
<proteinExistence type="inferred from homology"/>
<evidence type="ECO:0000256" key="3">
    <source>
        <dbReference type="ARBA" id="ARBA00023274"/>
    </source>
</evidence>
<dbReference type="InterPro" id="IPR030878">
    <property type="entry name" value="Ribosomal_uL15"/>
</dbReference>
<keyword evidence="4" id="KW-0699">rRNA-binding</keyword>